<sequence>MHLKGLDHVTINTADLDATLAYYSRFLGMESGWRPVMPVPGIWLYAPGGDYPILHVISVSATTTPDERRAVDHLAFRCEGLADHLAKMDAAGESYEARPVPETNLVQVHQNDPNGIRVELTFEDEPLPDHIVWTDFQAASDE</sequence>
<proteinExistence type="predicted"/>
<name>A0A0P0DXE1_SPHMC</name>
<dbReference type="EMBL" id="CP012700">
    <property type="protein sequence ID" value="ALH79888.1"/>
    <property type="molecule type" value="Genomic_DNA"/>
</dbReference>
<dbReference type="RefSeq" id="WP_054587286.1">
    <property type="nucleotide sequence ID" value="NZ_CP009429.1"/>
</dbReference>
<dbReference type="STRING" id="33050.AN936_05780"/>
<dbReference type="SUPFAM" id="SSF54593">
    <property type="entry name" value="Glyoxalase/Bleomycin resistance protein/Dihydroxybiphenyl dioxygenase"/>
    <property type="match status" value="1"/>
</dbReference>
<dbReference type="KEGG" id="smag:AN936_05780"/>
<dbReference type="PATRIC" id="fig|33050.5.peg.1206"/>
<dbReference type="Gene3D" id="3.10.180.10">
    <property type="entry name" value="2,3-Dihydroxybiphenyl 1,2-Dioxygenase, domain 1"/>
    <property type="match status" value="1"/>
</dbReference>
<evidence type="ECO:0000313" key="4">
    <source>
        <dbReference type="Proteomes" id="UP000058074"/>
    </source>
</evidence>
<organism evidence="2 4">
    <name type="scientific">Sphingopyxis macrogoltabida</name>
    <name type="common">Sphingomonas macrogoltabidus</name>
    <dbReference type="NCBI Taxonomy" id="33050"/>
    <lineage>
        <taxon>Bacteria</taxon>
        <taxon>Pseudomonadati</taxon>
        <taxon>Pseudomonadota</taxon>
        <taxon>Alphaproteobacteria</taxon>
        <taxon>Sphingomonadales</taxon>
        <taxon>Sphingomonadaceae</taxon>
        <taxon>Sphingopyxis</taxon>
    </lineage>
</organism>
<reference evidence="2 4" key="1">
    <citation type="journal article" date="2015" name="Genome Announc.">
        <title>Complete Genome Sequence of Polypropylene Glycol- and Polyethylene Glycol-Degrading Sphingopyxis macrogoltabida Strain EY-1.</title>
        <authorList>
            <person name="Ohtsubo Y."/>
            <person name="Nagata Y."/>
            <person name="Numata M."/>
            <person name="Tsuchikane K."/>
            <person name="Hosoyama A."/>
            <person name="Yamazoe A."/>
            <person name="Tsuda M."/>
            <person name="Fujita N."/>
            <person name="Kawai F."/>
        </authorList>
    </citation>
    <scope>NUCLEOTIDE SEQUENCE [LARGE SCALE GENOMIC DNA]</scope>
    <source>
        <strain evidence="2 4">EY-1</strain>
    </source>
</reference>
<dbReference type="KEGG" id="smaz:LH19_10935"/>
<dbReference type="EMBL" id="CP013344">
    <property type="protein sequence ID" value="AMU89154.1"/>
    <property type="molecule type" value="Genomic_DNA"/>
</dbReference>
<protein>
    <recommendedName>
        <fullName evidence="1">VOC domain-containing protein</fullName>
    </recommendedName>
</protein>
<keyword evidence="5" id="KW-1185">Reference proteome</keyword>
<dbReference type="Proteomes" id="UP000076088">
    <property type="component" value="Chromosome"/>
</dbReference>
<dbReference type="Proteomes" id="UP000058074">
    <property type="component" value="Chromosome"/>
</dbReference>
<feature type="domain" description="VOC" evidence="1">
    <location>
        <begin position="5"/>
        <end position="123"/>
    </location>
</feature>
<evidence type="ECO:0000313" key="3">
    <source>
        <dbReference type="EMBL" id="AMU89154.1"/>
    </source>
</evidence>
<reference evidence="3" key="3">
    <citation type="submission" date="2015-11" db="EMBL/GenBank/DDBJ databases">
        <authorList>
            <person name="Yoshiyuki O."/>
        </authorList>
    </citation>
    <scope>NUCLEOTIDE SEQUENCE</scope>
    <source>
        <strain evidence="3">203N</strain>
    </source>
</reference>
<evidence type="ECO:0000259" key="1">
    <source>
        <dbReference type="PROSITE" id="PS51819"/>
    </source>
</evidence>
<dbReference type="InterPro" id="IPR029068">
    <property type="entry name" value="Glyas_Bleomycin-R_OHBP_Dase"/>
</dbReference>
<gene>
    <name evidence="2" type="ORF">AN936_05780</name>
    <name evidence="3" type="ORF">ATM17_08900</name>
</gene>
<reference evidence="3 5" key="4">
    <citation type="journal article" date="2016" name="Genome Announc.">
        <title>Complete Genome Sequence of Sphingopyxis macrogoltabida Strain 203N (NBRC 111659), a Polyethylene Glycol Degrader.</title>
        <authorList>
            <person name="Ohtsubo Y."/>
            <person name="Nonoyama S."/>
            <person name="Nagata Y."/>
            <person name="Numata M."/>
            <person name="Tsuchikane K."/>
            <person name="Hosoyama A."/>
            <person name="Yamazoe A."/>
            <person name="Tsuda M."/>
            <person name="Fujita N."/>
            <person name="Kawai F."/>
        </authorList>
    </citation>
    <scope>NUCLEOTIDE SEQUENCE [LARGE SCALE GENOMIC DNA]</scope>
    <source>
        <strain evidence="3 5">203N</strain>
    </source>
</reference>
<accession>A0A0P0DXE1</accession>
<dbReference type="InterPro" id="IPR004360">
    <property type="entry name" value="Glyas_Fos-R_dOase_dom"/>
</dbReference>
<dbReference type="OrthoDB" id="5243302at2"/>
<dbReference type="AlphaFoldDB" id="A0A0P0DXE1"/>
<evidence type="ECO:0000313" key="2">
    <source>
        <dbReference type="EMBL" id="ALH79888.1"/>
    </source>
</evidence>
<evidence type="ECO:0000313" key="5">
    <source>
        <dbReference type="Proteomes" id="UP000076088"/>
    </source>
</evidence>
<dbReference type="Pfam" id="PF00903">
    <property type="entry name" value="Glyoxalase"/>
    <property type="match status" value="1"/>
</dbReference>
<dbReference type="PROSITE" id="PS51819">
    <property type="entry name" value="VOC"/>
    <property type="match status" value="1"/>
</dbReference>
<dbReference type="InterPro" id="IPR037523">
    <property type="entry name" value="VOC_core"/>
</dbReference>
<reference evidence="5" key="2">
    <citation type="submission" date="2015-11" db="EMBL/GenBank/DDBJ databases">
        <title>Complete genome sequence of a polyethylene-glycol degrader Sphingopyxis macrogoltabida 203N (NBRC 111659).</title>
        <authorList>
            <person name="Yoshiyuki O."/>
            <person name="Shouta N."/>
            <person name="Nagata Y."/>
            <person name="Numata M."/>
            <person name="Tsuchikane K."/>
            <person name="Hosoyama A."/>
            <person name="Yamazoe A."/>
            <person name="Tsuda M."/>
            <person name="Fujita N."/>
            <person name="Kawai F."/>
        </authorList>
    </citation>
    <scope>NUCLEOTIDE SEQUENCE [LARGE SCALE GENOMIC DNA]</scope>
    <source>
        <strain evidence="5">203N</strain>
    </source>
</reference>